<dbReference type="PROSITE" id="PS01271">
    <property type="entry name" value="NA_SULFATE"/>
    <property type="match status" value="1"/>
</dbReference>
<evidence type="ECO:0000256" key="4">
    <source>
        <dbReference type="ARBA" id="ARBA00022448"/>
    </source>
</evidence>
<evidence type="ECO:0000256" key="1">
    <source>
        <dbReference type="ARBA" id="ARBA00004141"/>
    </source>
</evidence>
<gene>
    <name evidence="11" type="primary">sdcS_1</name>
    <name evidence="11" type="ORF">A21D_00200</name>
</gene>
<dbReference type="Proteomes" id="UP000234237">
    <property type="component" value="Chromosome"/>
</dbReference>
<protein>
    <recommendedName>
        <fullName evidence="3">Sodium-dependent dicarboxylate transporter SdcS</fullName>
    </recommendedName>
    <alternativeName>
        <fullName evidence="9">Na(+)/dicarboxylate symporter</fullName>
    </alternativeName>
</protein>
<feature type="transmembrane region" description="Helical" evidence="10">
    <location>
        <begin position="356"/>
        <end position="372"/>
    </location>
</feature>
<proteinExistence type="inferred from homology"/>
<dbReference type="InterPro" id="IPR001898">
    <property type="entry name" value="SLC13A/DASS"/>
</dbReference>
<dbReference type="GO" id="GO:0015293">
    <property type="term" value="F:symporter activity"/>
    <property type="evidence" value="ECO:0007669"/>
    <property type="project" value="UniProtKB-KW"/>
</dbReference>
<feature type="transmembrane region" description="Helical" evidence="10">
    <location>
        <begin position="424"/>
        <end position="444"/>
    </location>
</feature>
<feature type="transmembrane region" description="Helical" evidence="10">
    <location>
        <begin position="273"/>
        <end position="296"/>
    </location>
</feature>
<evidence type="ECO:0000256" key="3">
    <source>
        <dbReference type="ARBA" id="ARBA00020150"/>
    </source>
</evidence>
<dbReference type="Pfam" id="PF00939">
    <property type="entry name" value="Na_sulph_symp"/>
    <property type="match status" value="1"/>
</dbReference>
<evidence type="ECO:0000256" key="7">
    <source>
        <dbReference type="ARBA" id="ARBA00022989"/>
    </source>
</evidence>
<feature type="transmembrane region" description="Helical" evidence="10">
    <location>
        <begin position="189"/>
        <end position="212"/>
    </location>
</feature>
<dbReference type="PANTHER" id="PTHR10283">
    <property type="entry name" value="SOLUTE CARRIER FAMILY 13 MEMBER"/>
    <property type="match status" value="1"/>
</dbReference>
<dbReference type="STRING" id="302167.GCA_900166595_03054"/>
<sequence length="549" mass="59514">MISSTWNWMWEKHDELKSFFTFFVQANSSRLSTGRSIDPSDSLVGNNNDPGKNRNYKPGQLIGLIAGPLLFTITLLFFSPEDLSQQGLAVLASTIWVAIWWMTEAIPIPATSLLPIILFPLTGGLDIGTTTSSYGSDTIFLFMGGFMIALAMEKWNLHRRIALSIISVIGTNTNRIILGFMVATGFLSMWISNTATAMMMVPIGLAIIYQISDALKDDPSIDTSKENFAFGKALMLSIAYSASVGGIATLIGTPPNAALAGVINKMYGIELSFAKWMLFGVPIAWVFIFIIWFYLIKIAYPLKLKQLPGGKALIHQEKQKLGKPSAEEKAVFTVFILAALAWITRSFLLVQINPNINDAIIAMSAAILLFLLPSKNYKDTFLLDWNTAVKLPWGILLLFGGGLAVAAGFTQSGLSEWIGNQLTALQGIHIFIVLLVVAGLVIFLTEITSNTATANMMYPIMAALALALGVHPFVVMIAAGVASSCAFMLPVATPPNAVVFGSGYLRIPDMVKAGVALNIIGSILVTVAIYFLLPILWGINITEVPDFVK</sequence>
<keyword evidence="5 10" id="KW-0812">Transmembrane</keyword>
<feature type="transmembrane region" description="Helical" evidence="10">
    <location>
        <begin position="161"/>
        <end position="183"/>
    </location>
</feature>
<reference evidence="12" key="1">
    <citation type="submission" date="2016-11" db="EMBL/GenBank/DDBJ databases">
        <title>Complete genome sequence of Virgibacillus pantothenticus 21D, a halophilic bacterium isolated from the deep hypersaline anoxic basin Discovery in the Mediterranean Sea.</title>
        <authorList>
            <person name="Zeaiter Z."/>
            <person name="Booth J.M."/>
            <person name="Prosdocimi E.M."/>
            <person name="Mapelli F."/>
            <person name="Fusi M."/>
            <person name="Daffonchio D."/>
            <person name="Borin S."/>
            <person name="Crotti E."/>
        </authorList>
    </citation>
    <scope>NUCLEOTIDE SEQUENCE [LARGE SCALE GENOMIC DNA]</scope>
    <source>
        <strain evidence="12">21D</strain>
    </source>
</reference>
<feature type="transmembrane region" description="Helical" evidence="10">
    <location>
        <begin position="233"/>
        <end position="253"/>
    </location>
</feature>
<dbReference type="GO" id="GO:0015141">
    <property type="term" value="F:succinate transmembrane transporter activity"/>
    <property type="evidence" value="ECO:0007669"/>
    <property type="project" value="UniProtKB-ARBA"/>
</dbReference>
<evidence type="ECO:0000256" key="9">
    <source>
        <dbReference type="ARBA" id="ARBA00031174"/>
    </source>
</evidence>
<evidence type="ECO:0000256" key="8">
    <source>
        <dbReference type="ARBA" id="ARBA00023136"/>
    </source>
</evidence>
<feature type="transmembrane region" description="Helical" evidence="10">
    <location>
        <begin position="134"/>
        <end position="152"/>
    </location>
</feature>
<evidence type="ECO:0000256" key="5">
    <source>
        <dbReference type="ARBA" id="ARBA00022692"/>
    </source>
</evidence>
<accession>A0A2K9IVB8</accession>
<dbReference type="RefSeq" id="WP_101932409.1">
    <property type="nucleotide sequence ID" value="NZ_CP018622.1"/>
</dbReference>
<organism evidence="11 12">
    <name type="scientific">Virgibacillus dokdonensis</name>
    <dbReference type="NCBI Taxonomy" id="302167"/>
    <lineage>
        <taxon>Bacteria</taxon>
        <taxon>Bacillati</taxon>
        <taxon>Bacillota</taxon>
        <taxon>Bacilli</taxon>
        <taxon>Bacillales</taxon>
        <taxon>Bacillaceae</taxon>
        <taxon>Virgibacillus</taxon>
    </lineage>
</organism>
<feature type="transmembrane region" description="Helical" evidence="10">
    <location>
        <begin position="393"/>
        <end position="412"/>
    </location>
</feature>
<dbReference type="AlphaFoldDB" id="A0A2K9IVB8"/>
<evidence type="ECO:0000256" key="10">
    <source>
        <dbReference type="SAM" id="Phobius"/>
    </source>
</evidence>
<dbReference type="InterPro" id="IPR031312">
    <property type="entry name" value="Na/sul_symport_CS"/>
</dbReference>
<evidence type="ECO:0000256" key="2">
    <source>
        <dbReference type="ARBA" id="ARBA00006772"/>
    </source>
</evidence>
<keyword evidence="6" id="KW-0769">Symport</keyword>
<keyword evidence="4" id="KW-0813">Transport</keyword>
<evidence type="ECO:0000313" key="12">
    <source>
        <dbReference type="Proteomes" id="UP000234237"/>
    </source>
</evidence>
<feature type="transmembrane region" description="Helical" evidence="10">
    <location>
        <begin position="61"/>
        <end position="79"/>
    </location>
</feature>
<dbReference type="CDD" id="cd01115">
    <property type="entry name" value="SLC13_permease"/>
    <property type="match status" value="1"/>
</dbReference>
<feature type="transmembrane region" description="Helical" evidence="10">
    <location>
        <begin position="517"/>
        <end position="539"/>
    </location>
</feature>
<dbReference type="GO" id="GO:0005886">
    <property type="term" value="C:plasma membrane"/>
    <property type="evidence" value="ECO:0007669"/>
    <property type="project" value="TreeGrafter"/>
</dbReference>
<comment type="similarity">
    <text evidence="2">Belongs to the SLC13A/DASS transporter (TC 2.A.47) family. NADC subfamily.</text>
</comment>
<dbReference type="KEGG" id="vpn:A21D_00200"/>
<name>A0A2K9IVB8_9BACI</name>
<evidence type="ECO:0000313" key="11">
    <source>
        <dbReference type="EMBL" id="AUJ23314.1"/>
    </source>
</evidence>
<feature type="transmembrane region" description="Helical" evidence="10">
    <location>
        <begin position="487"/>
        <end position="505"/>
    </location>
</feature>
<dbReference type="EMBL" id="CP018622">
    <property type="protein sequence ID" value="AUJ23314.1"/>
    <property type="molecule type" value="Genomic_DNA"/>
</dbReference>
<dbReference type="PANTHER" id="PTHR10283:SF82">
    <property type="entry name" value="SOLUTE CARRIER FAMILY 13 MEMBER 2"/>
    <property type="match status" value="1"/>
</dbReference>
<keyword evidence="7 10" id="KW-1133">Transmembrane helix</keyword>
<feature type="transmembrane region" description="Helical" evidence="10">
    <location>
        <begin position="456"/>
        <end position="481"/>
    </location>
</feature>
<comment type="subcellular location">
    <subcellularLocation>
        <location evidence="1">Membrane</location>
        <topology evidence="1">Multi-pass membrane protein</topology>
    </subcellularLocation>
</comment>
<evidence type="ECO:0000256" key="6">
    <source>
        <dbReference type="ARBA" id="ARBA00022847"/>
    </source>
</evidence>
<keyword evidence="8 10" id="KW-0472">Membrane</keyword>
<dbReference type="NCBIfam" id="TIGR00785">
    <property type="entry name" value="dass"/>
    <property type="match status" value="1"/>
</dbReference>
<feature type="transmembrane region" description="Helical" evidence="10">
    <location>
        <begin position="330"/>
        <end position="350"/>
    </location>
</feature>